<feature type="signal peptide" evidence="1">
    <location>
        <begin position="1"/>
        <end position="22"/>
    </location>
</feature>
<dbReference type="EMBL" id="JACHOR010000001">
    <property type="protein sequence ID" value="MBB5744482.1"/>
    <property type="molecule type" value="Genomic_DNA"/>
</dbReference>
<dbReference type="Pfam" id="PF04402">
    <property type="entry name" value="SIMPL"/>
    <property type="match status" value="1"/>
</dbReference>
<comment type="caution">
    <text evidence="2">The sequence shown here is derived from an EMBL/GenBank/DDBJ whole genome shotgun (WGS) entry which is preliminary data.</text>
</comment>
<evidence type="ECO:0000313" key="2">
    <source>
        <dbReference type="EMBL" id="MBB5744482.1"/>
    </source>
</evidence>
<gene>
    <name evidence="2" type="ORF">GGR13_000054</name>
</gene>
<dbReference type="InterPro" id="IPR052022">
    <property type="entry name" value="26kDa_periplasmic_antigen"/>
</dbReference>
<name>A0A7W9CFY9_9CAUL</name>
<dbReference type="AlphaFoldDB" id="A0A7W9CFY9"/>
<dbReference type="PANTHER" id="PTHR34387:SF2">
    <property type="entry name" value="SLR1258 PROTEIN"/>
    <property type="match status" value="1"/>
</dbReference>
<evidence type="ECO:0000313" key="3">
    <source>
        <dbReference type="Proteomes" id="UP000545037"/>
    </source>
</evidence>
<organism evidence="2 3">
    <name type="scientific">Brevundimonas variabilis</name>
    <dbReference type="NCBI Taxonomy" id="74312"/>
    <lineage>
        <taxon>Bacteria</taxon>
        <taxon>Pseudomonadati</taxon>
        <taxon>Pseudomonadota</taxon>
        <taxon>Alphaproteobacteria</taxon>
        <taxon>Caulobacterales</taxon>
        <taxon>Caulobacteraceae</taxon>
        <taxon>Brevundimonas</taxon>
    </lineage>
</organism>
<reference evidence="2 3" key="1">
    <citation type="submission" date="2020-08" db="EMBL/GenBank/DDBJ databases">
        <title>Genomic Encyclopedia of Type Strains, Phase IV (KMG-IV): sequencing the most valuable type-strain genomes for metagenomic binning, comparative biology and taxonomic classification.</title>
        <authorList>
            <person name="Goeker M."/>
        </authorList>
    </citation>
    <scope>NUCLEOTIDE SEQUENCE [LARGE SCALE GENOMIC DNA]</scope>
    <source>
        <strain evidence="2 3">DSM 4737</strain>
    </source>
</reference>
<accession>A0A7W9CFY9</accession>
<sequence length="250" mass="26011">MPHVSGPALAAAFTLIASAAVAQTVPPTPTIVVLGQGRAERLPDAFFIAGRIRGDGPDQIAALRALAETQGSLNQALTRLDDLTGARLRTDSVSVEPVYSGNCRDEGSDRDSEGDGCNISGYVASVRFQFRGAPANLAGNAVSLAAELGARDVATSGVDIEDRAALKTEANRLAFADASAQAEALAVASGRRIVRILRVQDVNARGTESELAVVDDIVVTGSRIRPSVAISVDLPPVVVEARLNVVFEIE</sequence>
<dbReference type="Gene3D" id="3.30.110.170">
    <property type="entry name" value="Protein of unknown function (DUF541), domain 1"/>
    <property type="match status" value="1"/>
</dbReference>
<dbReference type="InterPro" id="IPR007497">
    <property type="entry name" value="SIMPL/DUF541"/>
</dbReference>
<evidence type="ECO:0008006" key="4">
    <source>
        <dbReference type="Google" id="ProtNLM"/>
    </source>
</evidence>
<dbReference type="GO" id="GO:0006974">
    <property type="term" value="P:DNA damage response"/>
    <property type="evidence" value="ECO:0007669"/>
    <property type="project" value="TreeGrafter"/>
</dbReference>
<dbReference type="PANTHER" id="PTHR34387">
    <property type="entry name" value="SLR1258 PROTEIN"/>
    <property type="match status" value="1"/>
</dbReference>
<proteinExistence type="predicted"/>
<dbReference type="Proteomes" id="UP000545037">
    <property type="component" value="Unassembled WGS sequence"/>
</dbReference>
<evidence type="ECO:0000256" key="1">
    <source>
        <dbReference type="SAM" id="SignalP"/>
    </source>
</evidence>
<dbReference type="RefSeq" id="WP_183211467.1">
    <property type="nucleotide sequence ID" value="NZ_JACHOR010000001.1"/>
</dbReference>
<protein>
    <recommendedName>
        <fullName evidence="4">SIMPL domain-containing protein</fullName>
    </recommendedName>
</protein>
<keyword evidence="1" id="KW-0732">Signal</keyword>
<dbReference type="Gene3D" id="3.30.70.2970">
    <property type="entry name" value="Protein of unknown function (DUF541), domain 2"/>
    <property type="match status" value="1"/>
</dbReference>
<keyword evidence="3" id="KW-1185">Reference proteome</keyword>
<feature type="chain" id="PRO_5031188636" description="SIMPL domain-containing protein" evidence="1">
    <location>
        <begin position="23"/>
        <end position="250"/>
    </location>
</feature>